<comment type="caution">
    <text evidence="2">The sequence shown here is derived from an EMBL/GenBank/DDBJ whole genome shotgun (WGS) entry which is preliminary data.</text>
</comment>
<feature type="compositionally biased region" description="Pro residues" evidence="1">
    <location>
        <begin position="188"/>
        <end position="201"/>
    </location>
</feature>
<proteinExistence type="predicted"/>
<accession>A0A699GV04</accession>
<protein>
    <recommendedName>
        <fullName evidence="3">Xylulose kinase-1</fullName>
    </recommendedName>
</protein>
<evidence type="ECO:0000313" key="2">
    <source>
        <dbReference type="EMBL" id="GEW47008.1"/>
    </source>
</evidence>
<organism evidence="2">
    <name type="scientific">Tanacetum cinerariifolium</name>
    <name type="common">Dalmatian daisy</name>
    <name type="synonym">Chrysanthemum cinerariifolium</name>
    <dbReference type="NCBI Taxonomy" id="118510"/>
    <lineage>
        <taxon>Eukaryota</taxon>
        <taxon>Viridiplantae</taxon>
        <taxon>Streptophyta</taxon>
        <taxon>Embryophyta</taxon>
        <taxon>Tracheophyta</taxon>
        <taxon>Spermatophyta</taxon>
        <taxon>Magnoliopsida</taxon>
        <taxon>eudicotyledons</taxon>
        <taxon>Gunneridae</taxon>
        <taxon>Pentapetalae</taxon>
        <taxon>asterids</taxon>
        <taxon>campanulids</taxon>
        <taxon>Asterales</taxon>
        <taxon>Asteraceae</taxon>
        <taxon>Asteroideae</taxon>
        <taxon>Anthemideae</taxon>
        <taxon>Anthemidinae</taxon>
        <taxon>Tanacetum</taxon>
    </lineage>
</organism>
<name>A0A699GV04_TANCI</name>
<reference evidence="2" key="1">
    <citation type="journal article" date="2019" name="Sci. Rep.">
        <title>Draft genome of Tanacetum cinerariifolium, the natural source of mosquito coil.</title>
        <authorList>
            <person name="Yamashiro T."/>
            <person name="Shiraishi A."/>
            <person name="Satake H."/>
            <person name="Nakayama K."/>
        </authorList>
    </citation>
    <scope>NUCLEOTIDE SEQUENCE</scope>
</reference>
<gene>
    <name evidence="2" type="ORF">Tci_218984</name>
</gene>
<evidence type="ECO:0000256" key="1">
    <source>
        <dbReference type="SAM" id="MobiDB-lite"/>
    </source>
</evidence>
<dbReference type="EMBL" id="BKCJ010059710">
    <property type="protein sequence ID" value="GEW47008.1"/>
    <property type="molecule type" value="Genomic_DNA"/>
</dbReference>
<feature type="region of interest" description="Disordered" evidence="1">
    <location>
        <begin position="184"/>
        <end position="208"/>
    </location>
</feature>
<sequence length="362" mass="40569">MALTFADTHYMITILTKSDASKGFDQVIGFLNASVIKYALTVNSNIYVFVIKQFWSSVLVKKVNDVVRLQALIDRKKVIITEDTVREALHLDDADSIDYLPNEEIFAELVRMGAQVSDLSSHTTKYSSPALTRKVFANMRRVRKGFYGVETPLFEGMTVAQQVDDVADEGVVGVDVDDVSAVNAEPNIPLPIPTTQSPPPSQEQEQPSTLQKVESLEQDKVAQALEITKLKQIVKKLERKNKLKVSRLRRLKKVRTAQMVESSKDTVMDDVSKYEEVIANVDADEDVTLKDVVAVAKEVKVEKDAEVKKDTYVHGRPVESQAQIYKIDLEHAYKVLSMQDDEPEPAELKEVVEVVTTAKLMT</sequence>
<evidence type="ECO:0008006" key="3">
    <source>
        <dbReference type="Google" id="ProtNLM"/>
    </source>
</evidence>
<dbReference type="AlphaFoldDB" id="A0A699GV04"/>